<evidence type="ECO:0000313" key="2">
    <source>
        <dbReference type="Proteomes" id="UP001194696"/>
    </source>
</evidence>
<reference evidence="1 2" key="1">
    <citation type="journal article" date="2020" name="Fungal Divers.">
        <title>Resolving the Mortierellaceae phylogeny through synthesis of multi-gene phylogenetics and phylogenomics.</title>
        <authorList>
            <person name="Vandepol N."/>
            <person name="Liber J."/>
            <person name="Desiro A."/>
            <person name="Na H."/>
            <person name="Kennedy M."/>
            <person name="Barry K."/>
            <person name="Grigoriev I.V."/>
            <person name="Miller A.N."/>
            <person name="O'Donnell K."/>
            <person name="Stajich J.E."/>
            <person name="Bonito G."/>
        </authorList>
    </citation>
    <scope>NUCLEOTIDE SEQUENCE [LARGE SCALE GENOMIC DNA]</scope>
    <source>
        <strain evidence="1 2">AD045</strain>
    </source>
</reference>
<evidence type="ECO:0000313" key="1">
    <source>
        <dbReference type="EMBL" id="KAG0285377.1"/>
    </source>
</evidence>
<accession>A0ABQ7JUJ6</accession>
<name>A0ABQ7JUJ6_9FUNG</name>
<sequence>MPAILARDPEEDIRIIIATASTCHLFDFETYKRGKLHKQFPHMISYDAYRPGVDNVSIAMPGTPSMTIHGTAAIPIVIDNVEYSVPDVYLVDLGPKVQGIFSFKF</sequence>
<protein>
    <submittedName>
        <fullName evidence="1">Uncharacterized protein</fullName>
    </submittedName>
</protein>
<keyword evidence="2" id="KW-1185">Reference proteome</keyword>
<dbReference type="EMBL" id="JAAAIM010000672">
    <property type="protein sequence ID" value="KAG0285377.1"/>
    <property type="molecule type" value="Genomic_DNA"/>
</dbReference>
<proteinExistence type="predicted"/>
<comment type="caution">
    <text evidence="1">The sequence shown here is derived from an EMBL/GenBank/DDBJ whole genome shotgun (WGS) entry which is preliminary data.</text>
</comment>
<gene>
    <name evidence="1" type="ORF">BGZ96_010357</name>
</gene>
<organism evidence="1 2">
    <name type="scientific">Linnemannia gamsii</name>
    <dbReference type="NCBI Taxonomy" id="64522"/>
    <lineage>
        <taxon>Eukaryota</taxon>
        <taxon>Fungi</taxon>
        <taxon>Fungi incertae sedis</taxon>
        <taxon>Mucoromycota</taxon>
        <taxon>Mortierellomycotina</taxon>
        <taxon>Mortierellomycetes</taxon>
        <taxon>Mortierellales</taxon>
        <taxon>Mortierellaceae</taxon>
        <taxon>Linnemannia</taxon>
    </lineage>
</organism>
<dbReference type="Proteomes" id="UP001194696">
    <property type="component" value="Unassembled WGS sequence"/>
</dbReference>